<dbReference type="Gene3D" id="3.90.550.10">
    <property type="entry name" value="Spore Coat Polysaccharide Biosynthesis Protein SpsA, Chain A"/>
    <property type="match status" value="1"/>
</dbReference>
<dbReference type="CDD" id="cd04187">
    <property type="entry name" value="DPM1_like_bac"/>
    <property type="match status" value="1"/>
</dbReference>
<feature type="transmembrane region" description="Helical" evidence="7">
    <location>
        <begin position="230"/>
        <end position="252"/>
    </location>
</feature>
<dbReference type="PANTHER" id="PTHR48090:SF1">
    <property type="entry name" value="PROPHAGE BACTOPRENOL GLUCOSYL TRANSFERASE HOMOLOG"/>
    <property type="match status" value="1"/>
</dbReference>
<evidence type="ECO:0000256" key="4">
    <source>
        <dbReference type="ARBA" id="ARBA00022692"/>
    </source>
</evidence>
<evidence type="ECO:0000256" key="2">
    <source>
        <dbReference type="ARBA" id="ARBA00022676"/>
    </source>
</evidence>
<keyword evidence="10" id="KW-1185">Reference proteome</keyword>
<gene>
    <name evidence="9" type="ORF">MUN89_19485</name>
</gene>
<keyword evidence="4 7" id="KW-0812">Transmembrane</keyword>
<evidence type="ECO:0000313" key="10">
    <source>
        <dbReference type="Proteomes" id="UP000831787"/>
    </source>
</evidence>
<comment type="subcellular location">
    <subcellularLocation>
        <location evidence="1">Membrane</location>
        <topology evidence="1">Multi-pass membrane protein</topology>
    </subcellularLocation>
</comment>
<dbReference type="InterPro" id="IPR029044">
    <property type="entry name" value="Nucleotide-diphossugar_trans"/>
</dbReference>
<evidence type="ECO:0000256" key="3">
    <source>
        <dbReference type="ARBA" id="ARBA00022679"/>
    </source>
</evidence>
<sequence>MISVVVPVYGCRNCLEDLCTRIHSTMVSIPSDYEILLINDSSPDQAWDKIQQLCRKNSKIKGFDLSRNFGQHHAITAGLDYTQGDWVVVMDCDLQDQPEEIKRLYDKAQEGYEVVFGARQVRQDGFFKKFSSKVFYKVYDYLTERSSDYTIANFSICSRIVIDSYREMREQNRFFPLFVKWMGFKTARIPVKHGKREEGKSSYNLKKMITLATDVIISQSNKPLRLSIQFGFLMSLASFIYGLYLFFRYFFLAEPVQGWTSVMVSIYFIGGIIFFNFGVIGLYLGKVFNETKGRPLYIVREQLNYEEHKGVQDD</sequence>
<evidence type="ECO:0000313" key="9">
    <source>
        <dbReference type="EMBL" id="UOQ44023.1"/>
    </source>
</evidence>
<dbReference type="EMBL" id="CP095073">
    <property type="protein sequence ID" value="UOQ44023.1"/>
    <property type="molecule type" value="Genomic_DNA"/>
</dbReference>
<evidence type="ECO:0000256" key="1">
    <source>
        <dbReference type="ARBA" id="ARBA00004141"/>
    </source>
</evidence>
<keyword evidence="5 7" id="KW-1133">Transmembrane helix</keyword>
<dbReference type="RefSeq" id="WP_244709650.1">
    <property type="nucleotide sequence ID" value="NZ_CP095073.1"/>
</dbReference>
<dbReference type="InterPro" id="IPR001173">
    <property type="entry name" value="Glyco_trans_2-like"/>
</dbReference>
<feature type="domain" description="Glycosyltransferase 2-like" evidence="8">
    <location>
        <begin position="3"/>
        <end position="160"/>
    </location>
</feature>
<protein>
    <submittedName>
        <fullName evidence="9">Glycosyltransferase family 2 protein</fullName>
    </submittedName>
</protein>
<evidence type="ECO:0000256" key="5">
    <source>
        <dbReference type="ARBA" id="ARBA00022989"/>
    </source>
</evidence>
<evidence type="ECO:0000256" key="6">
    <source>
        <dbReference type="ARBA" id="ARBA00023136"/>
    </source>
</evidence>
<keyword evidence="3" id="KW-0808">Transferase</keyword>
<accession>A0ABY4EIY3</accession>
<feature type="transmembrane region" description="Helical" evidence="7">
    <location>
        <begin position="264"/>
        <end position="284"/>
    </location>
</feature>
<dbReference type="PANTHER" id="PTHR48090">
    <property type="entry name" value="UNDECAPRENYL-PHOSPHATE 4-DEOXY-4-FORMAMIDO-L-ARABINOSE TRANSFERASE-RELATED"/>
    <property type="match status" value="1"/>
</dbReference>
<evidence type="ECO:0000259" key="8">
    <source>
        <dbReference type="Pfam" id="PF00535"/>
    </source>
</evidence>
<proteinExistence type="predicted"/>
<dbReference type="InterPro" id="IPR050256">
    <property type="entry name" value="Glycosyltransferase_2"/>
</dbReference>
<evidence type="ECO:0000256" key="7">
    <source>
        <dbReference type="SAM" id="Phobius"/>
    </source>
</evidence>
<reference evidence="9 10" key="1">
    <citation type="submission" date="2022-04" db="EMBL/GenBank/DDBJ databases">
        <title>Halobacillus sp. isolated from saltern.</title>
        <authorList>
            <person name="Won M."/>
            <person name="Lee C.-M."/>
            <person name="Woen H.-Y."/>
            <person name="Kwon S.-W."/>
        </authorList>
    </citation>
    <scope>NUCLEOTIDE SEQUENCE [LARGE SCALE GENOMIC DNA]</scope>
    <source>
        <strain evidence="9 10">SSBR10-3</strain>
    </source>
</reference>
<keyword evidence="6 7" id="KW-0472">Membrane</keyword>
<dbReference type="Pfam" id="PF00535">
    <property type="entry name" value="Glycos_transf_2"/>
    <property type="match status" value="1"/>
</dbReference>
<dbReference type="SUPFAM" id="SSF53448">
    <property type="entry name" value="Nucleotide-diphospho-sugar transferases"/>
    <property type="match status" value="1"/>
</dbReference>
<name>A0ABY4EIY3_9BACI</name>
<dbReference type="Proteomes" id="UP000831787">
    <property type="component" value="Chromosome"/>
</dbReference>
<organism evidence="9 10">
    <name type="scientific">Halobacillus salinarum</name>
    <dbReference type="NCBI Taxonomy" id="2932257"/>
    <lineage>
        <taxon>Bacteria</taxon>
        <taxon>Bacillati</taxon>
        <taxon>Bacillota</taxon>
        <taxon>Bacilli</taxon>
        <taxon>Bacillales</taxon>
        <taxon>Bacillaceae</taxon>
        <taxon>Halobacillus</taxon>
    </lineage>
</organism>
<keyword evidence="2" id="KW-0328">Glycosyltransferase</keyword>